<dbReference type="RefSeq" id="WP_027827750.1">
    <property type="nucleotide sequence ID" value="NZ_AUEH01000006.1"/>
</dbReference>
<dbReference type="Proteomes" id="UP000050949">
    <property type="component" value="Unassembled WGS sequence"/>
</dbReference>
<dbReference type="AlphaFoldDB" id="A0A0R1X3S7"/>
<evidence type="ECO:0000256" key="1">
    <source>
        <dbReference type="SAM" id="MobiDB-lite"/>
    </source>
</evidence>
<sequence>MKLTIEFSTTELQKMLRAIAGGQEHEKFRVNIDGDGIHFSDSEGELKASADGSFSQGPID</sequence>
<gene>
    <name evidence="2" type="ORF">FC91_GL001232</name>
</gene>
<accession>A0A0R1X3S7</accession>
<evidence type="ECO:0000313" key="3">
    <source>
        <dbReference type="Proteomes" id="UP000050949"/>
    </source>
</evidence>
<feature type="region of interest" description="Disordered" evidence="1">
    <location>
        <begin position="41"/>
        <end position="60"/>
    </location>
</feature>
<dbReference type="EMBL" id="AZFW01000129">
    <property type="protein sequence ID" value="KRM24864.1"/>
    <property type="molecule type" value="Genomic_DNA"/>
</dbReference>
<name>A0A0R1X3S7_9LACO</name>
<reference evidence="2 3" key="1">
    <citation type="journal article" date="2015" name="Genome Announc.">
        <title>Expanding the biotechnology potential of lactobacilli through comparative genomics of 213 strains and associated genera.</title>
        <authorList>
            <person name="Sun Z."/>
            <person name="Harris H.M."/>
            <person name="McCann A."/>
            <person name="Guo C."/>
            <person name="Argimon S."/>
            <person name="Zhang W."/>
            <person name="Yang X."/>
            <person name="Jeffery I.B."/>
            <person name="Cooney J.C."/>
            <person name="Kagawa T.F."/>
            <person name="Liu W."/>
            <person name="Song Y."/>
            <person name="Salvetti E."/>
            <person name="Wrobel A."/>
            <person name="Rasinkangas P."/>
            <person name="Parkhill J."/>
            <person name="Rea M.C."/>
            <person name="O'Sullivan O."/>
            <person name="Ritari J."/>
            <person name="Douillard F.P."/>
            <person name="Paul Ross R."/>
            <person name="Yang R."/>
            <person name="Briner A.E."/>
            <person name="Felis G.E."/>
            <person name="de Vos W.M."/>
            <person name="Barrangou R."/>
            <person name="Klaenhammer T.R."/>
            <person name="Caufield P.W."/>
            <person name="Cui Y."/>
            <person name="Zhang H."/>
            <person name="O'Toole P.W."/>
        </authorList>
    </citation>
    <scope>NUCLEOTIDE SEQUENCE [LARGE SCALE GENOMIC DNA]</scope>
    <source>
        <strain evidence="2 3">DSM 16991</strain>
    </source>
</reference>
<comment type="caution">
    <text evidence="2">The sequence shown here is derived from an EMBL/GenBank/DDBJ whole genome shotgun (WGS) entry which is preliminary data.</text>
</comment>
<protein>
    <submittedName>
        <fullName evidence="2">Uncharacterized protein</fullName>
    </submittedName>
</protein>
<evidence type="ECO:0000313" key="2">
    <source>
        <dbReference type="EMBL" id="KRM24864.1"/>
    </source>
</evidence>
<organism evidence="2 3">
    <name type="scientific">Schleiferilactobacillus harbinensis DSM 16991</name>
    <dbReference type="NCBI Taxonomy" id="1122147"/>
    <lineage>
        <taxon>Bacteria</taxon>
        <taxon>Bacillati</taxon>
        <taxon>Bacillota</taxon>
        <taxon>Bacilli</taxon>
        <taxon>Lactobacillales</taxon>
        <taxon>Lactobacillaceae</taxon>
        <taxon>Schleiferilactobacillus</taxon>
    </lineage>
</organism>
<proteinExistence type="predicted"/>